<keyword evidence="1" id="KW-0560">Oxidoreductase</keyword>
<keyword evidence="4" id="KW-1185">Reference proteome</keyword>
<organism evidence="3 4">
    <name type="scientific">Solirubrobacter deserti</name>
    <dbReference type="NCBI Taxonomy" id="2282478"/>
    <lineage>
        <taxon>Bacteria</taxon>
        <taxon>Bacillati</taxon>
        <taxon>Actinomycetota</taxon>
        <taxon>Thermoleophilia</taxon>
        <taxon>Solirubrobacterales</taxon>
        <taxon>Solirubrobacteraceae</taxon>
        <taxon>Solirubrobacter</taxon>
    </lineage>
</organism>
<dbReference type="Pfam" id="PF01243">
    <property type="entry name" value="PNPOx_N"/>
    <property type="match status" value="1"/>
</dbReference>
<reference evidence="3" key="1">
    <citation type="submission" date="2022-10" db="EMBL/GenBank/DDBJ databases">
        <title>The WGS of Solirubrobacter sp. CPCC 204708.</title>
        <authorList>
            <person name="Jiang Z."/>
        </authorList>
    </citation>
    <scope>NUCLEOTIDE SEQUENCE</scope>
    <source>
        <strain evidence="3">CPCC 204708</strain>
    </source>
</reference>
<accession>A0ABT4RTK0</accession>
<dbReference type="Gene3D" id="2.30.110.10">
    <property type="entry name" value="Electron Transport, Fmn-binding Protein, Chain A"/>
    <property type="match status" value="1"/>
</dbReference>
<evidence type="ECO:0000259" key="2">
    <source>
        <dbReference type="Pfam" id="PF01243"/>
    </source>
</evidence>
<dbReference type="InterPro" id="IPR019920">
    <property type="entry name" value="F420-binding_dom_put"/>
</dbReference>
<evidence type="ECO:0000313" key="4">
    <source>
        <dbReference type="Proteomes" id="UP001147700"/>
    </source>
</evidence>
<dbReference type="InterPro" id="IPR011576">
    <property type="entry name" value="Pyridox_Oxase_N"/>
</dbReference>
<protein>
    <submittedName>
        <fullName evidence="3">PPOX class F420-dependent oxidoreductase</fullName>
    </submittedName>
</protein>
<name>A0ABT4RTK0_9ACTN</name>
<dbReference type="InterPro" id="IPR012349">
    <property type="entry name" value="Split_barrel_FMN-bd"/>
</dbReference>
<dbReference type="InterPro" id="IPR052019">
    <property type="entry name" value="F420H2_bilvrd_red/Heme_oxyg"/>
</dbReference>
<gene>
    <name evidence="3" type="ORF">OJ962_30710</name>
</gene>
<dbReference type="PANTHER" id="PTHR35176">
    <property type="entry name" value="HEME OXYGENASE HI_0854-RELATED"/>
    <property type="match status" value="1"/>
</dbReference>
<evidence type="ECO:0000313" key="3">
    <source>
        <dbReference type="EMBL" id="MDA0141900.1"/>
    </source>
</evidence>
<dbReference type="EMBL" id="JAPCID010000068">
    <property type="protein sequence ID" value="MDA0141900.1"/>
    <property type="molecule type" value="Genomic_DNA"/>
</dbReference>
<dbReference type="RefSeq" id="WP_202952656.1">
    <property type="nucleotide sequence ID" value="NZ_JAPCID010000068.1"/>
</dbReference>
<dbReference type="NCBIfam" id="TIGR03618">
    <property type="entry name" value="Rv1155_F420"/>
    <property type="match status" value="1"/>
</dbReference>
<dbReference type="Proteomes" id="UP001147700">
    <property type="component" value="Unassembled WGS sequence"/>
</dbReference>
<dbReference type="SUPFAM" id="SSF50475">
    <property type="entry name" value="FMN-binding split barrel"/>
    <property type="match status" value="1"/>
</dbReference>
<comment type="caution">
    <text evidence="3">The sequence shown here is derived from an EMBL/GenBank/DDBJ whole genome shotgun (WGS) entry which is preliminary data.</text>
</comment>
<dbReference type="PANTHER" id="PTHR35176:SF6">
    <property type="entry name" value="HEME OXYGENASE HI_0854-RELATED"/>
    <property type="match status" value="1"/>
</dbReference>
<evidence type="ECO:0000256" key="1">
    <source>
        <dbReference type="ARBA" id="ARBA00023002"/>
    </source>
</evidence>
<sequence length="131" mass="14829">MPKPPLPDNVKALLAKPLPAVMASLKPDGSPLSVATWYILEDDGRVLINMEDSRARLEHLRKDPRVSITALDENWYTHVSLQGAIVEFAPDSDLKDIDRLSTHYGGNPYPVRDKARTSAWIEIEHWHGWHV</sequence>
<feature type="domain" description="Pyridoxamine 5'-phosphate oxidase N-terminal" evidence="2">
    <location>
        <begin position="6"/>
        <end position="129"/>
    </location>
</feature>
<proteinExistence type="predicted"/>